<sequence>LYLYGIDLMSTKECLAYFSDYGPRHVEWINDSSCVVTFQDNFTAKRVIMQMGKLISQDDLKAAETGVISDELLLQWHKGPDFLKNGTKIPLTFRVATTADVKPAGKVRSRYLWDGAQQQQQNRQRQQRKLQQRRPQGAISLAWA</sequence>
<dbReference type="Gene3D" id="3.30.70.330">
    <property type="match status" value="1"/>
</dbReference>
<keyword evidence="3" id="KW-1185">Reference proteome</keyword>
<accession>A0AAE0FAZ0</accession>
<dbReference type="GO" id="GO:0003729">
    <property type="term" value="F:mRNA binding"/>
    <property type="evidence" value="ECO:0007669"/>
    <property type="project" value="InterPro"/>
</dbReference>
<comment type="caution">
    <text evidence="2">The sequence shown here is derived from an EMBL/GenBank/DDBJ whole genome shotgun (WGS) entry which is preliminary data.</text>
</comment>
<dbReference type="AlphaFoldDB" id="A0AAE0FAZ0"/>
<dbReference type="InterPro" id="IPR019416">
    <property type="entry name" value="NCBP3"/>
</dbReference>
<gene>
    <name evidence="2" type="ORF">CYMTET_34581</name>
</gene>
<dbReference type="GO" id="GO:0000340">
    <property type="term" value="F:RNA 7-methylguanosine cap binding"/>
    <property type="evidence" value="ECO:0007669"/>
    <property type="project" value="InterPro"/>
</dbReference>
<evidence type="ECO:0008006" key="4">
    <source>
        <dbReference type="Google" id="ProtNLM"/>
    </source>
</evidence>
<organism evidence="2 3">
    <name type="scientific">Cymbomonas tetramitiformis</name>
    <dbReference type="NCBI Taxonomy" id="36881"/>
    <lineage>
        <taxon>Eukaryota</taxon>
        <taxon>Viridiplantae</taxon>
        <taxon>Chlorophyta</taxon>
        <taxon>Pyramimonadophyceae</taxon>
        <taxon>Pyramimonadales</taxon>
        <taxon>Pyramimonadaceae</taxon>
        <taxon>Cymbomonas</taxon>
    </lineage>
</organism>
<evidence type="ECO:0000313" key="3">
    <source>
        <dbReference type="Proteomes" id="UP001190700"/>
    </source>
</evidence>
<dbReference type="PANTHER" id="PTHR16291:SF0">
    <property type="entry name" value="NUCLEAR CAP-BINDING PROTEIN SUBUNIT 3"/>
    <property type="match status" value="1"/>
</dbReference>
<feature type="region of interest" description="Disordered" evidence="1">
    <location>
        <begin position="119"/>
        <end position="144"/>
    </location>
</feature>
<dbReference type="PANTHER" id="PTHR16291">
    <property type="entry name" value="NUCLEAR CAP-BINDING PROTEIN SUBUNIT 3"/>
    <property type="match status" value="1"/>
</dbReference>
<dbReference type="Pfam" id="PF10309">
    <property type="entry name" value="NCBP3"/>
    <property type="match status" value="1"/>
</dbReference>
<dbReference type="EMBL" id="LGRX02021807">
    <property type="protein sequence ID" value="KAK3256275.1"/>
    <property type="molecule type" value="Genomic_DNA"/>
</dbReference>
<proteinExistence type="predicted"/>
<dbReference type="GO" id="GO:0005634">
    <property type="term" value="C:nucleus"/>
    <property type="evidence" value="ECO:0007669"/>
    <property type="project" value="TreeGrafter"/>
</dbReference>
<dbReference type="Proteomes" id="UP001190700">
    <property type="component" value="Unassembled WGS sequence"/>
</dbReference>
<evidence type="ECO:0000313" key="2">
    <source>
        <dbReference type="EMBL" id="KAK3256275.1"/>
    </source>
</evidence>
<reference evidence="2 3" key="1">
    <citation type="journal article" date="2015" name="Genome Biol. Evol.">
        <title>Comparative Genomics of a Bacterivorous Green Alga Reveals Evolutionary Causalities and Consequences of Phago-Mixotrophic Mode of Nutrition.</title>
        <authorList>
            <person name="Burns J.A."/>
            <person name="Paasch A."/>
            <person name="Narechania A."/>
            <person name="Kim E."/>
        </authorList>
    </citation>
    <scope>NUCLEOTIDE SEQUENCE [LARGE SCALE GENOMIC DNA]</scope>
    <source>
        <strain evidence="2 3">PLY_AMNH</strain>
    </source>
</reference>
<name>A0AAE0FAZ0_9CHLO</name>
<protein>
    <recommendedName>
        <fullName evidence="4">Nuclear cap-binding protein subunit 3</fullName>
    </recommendedName>
</protein>
<feature type="non-terminal residue" evidence="2">
    <location>
        <position position="1"/>
    </location>
</feature>
<dbReference type="InterPro" id="IPR012677">
    <property type="entry name" value="Nucleotide-bd_a/b_plait_sf"/>
</dbReference>
<evidence type="ECO:0000256" key="1">
    <source>
        <dbReference type="SAM" id="MobiDB-lite"/>
    </source>
</evidence>